<reference evidence="1" key="1">
    <citation type="journal article" date="2016" name="Mol. Biol. Evol.">
        <title>Comparative Genomics of Early-Diverging Mushroom-Forming Fungi Provides Insights into the Origins of Lignocellulose Decay Capabilities.</title>
        <authorList>
            <person name="Nagy L.G."/>
            <person name="Riley R."/>
            <person name="Tritt A."/>
            <person name="Adam C."/>
            <person name="Daum C."/>
            <person name="Floudas D."/>
            <person name="Sun H."/>
            <person name="Yadav J.S."/>
            <person name="Pangilinan J."/>
            <person name="Larsson K.H."/>
            <person name="Matsuura K."/>
            <person name="Barry K."/>
            <person name="Labutti K."/>
            <person name="Kuo R."/>
            <person name="Ohm R.A."/>
            <person name="Bhattacharya S.S."/>
            <person name="Shirouzu T."/>
            <person name="Yoshinaga Y."/>
            <person name="Martin F.M."/>
            <person name="Grigoriev I.V."/>
            <person name="Hibbett D.S."/>
        </authorList>
    </citation>
    <scope>NUCLEOTIDE SEQUENCE [LARGE SCALE GENOMIC DNA]</scope>
    <source>
        <strain evidence="1">CBS 109695</strain>
    </source>
</reference>
<evidence type="ECO:0000313" key="1">
    <source>
        <dbReference type="EMBL" id="KZP17614.1"/>
    </source>
</evidence>
<proteinExistence type="predicted"/>
<sequence>MRLPPLHSSILRVISFNSLIDHQLKVTCRFRSLVPSDSPNTQPYRLPKESVRREVMERPAMLTFKIYTVRTSNSINGDCDYNRLSFSSSCRSTAANDIPFEQPPPHQRHSPARHDRHALHLRHTQHRDRNSLRHRLTQSNCQMQLNNLPLQRRRDMHAIVQVRKVKCAG</sequence>
<name>A0A166G9Q2_9AGAM</name>
<protein>
    <submittedName>
        <fullName evidence="1">Uncharacterized protein</fullName>
    </submittedName>
</protein>
<organism evidence="1">
    <name type="scientific">Athelia psychrophila</name>
    <dbReference type="NCBI Taxonomy" id="1759441"/>
    <lineage>
        <taxon>Eukaryota</taxon>
        <taxon>Fungi</taxon>
        <taxon>Dikarya</taxon>
        <taxon>Basidiomycota</taxon>
        <taxon>Agaricomycotina</taxon>
        <taxon>Agaricomycetes</taxon>
        <taxon>Agaricomycetidae</taxon>
        <taxon>Atheliales</taxon>
        <taxon>Atheliaceae</taxon>
        <taxon>Athelia</taxon>
    </lineage>
</organism>
<accession>A0A166G9Q2</accession>
<dbReference type="AlphaFoldDB" id="A0A166G9Q2"/>
<dbReference type="EMBL" id="KV417581">
    <property type="protein sequence ID" value="KZP17614.1"/>
    <property type="molecule type" value="Genomic_DNA"/>
</dbReference>
<gene>
    <name evidence="1" type="ORF">FIBSPDRAFT_25871</name>
</gene>